<dbReference type="GO" id="GO:0009847">
    <property type="term" value="P:spore germination"/>
    <property type="evidence" value="ECO:0007669"/>
    <property type="project" value="InterPro"/>
</dbReference>
<evidence type="ECO:0000256" key="2">
    <source>
        <dbReference type="ARBA" id="ARBA00007886"/>
    </source>
</evidence>
<dbReference type="Pfam" id="PF25198">
    <property type="entry name" value="Spore_GerAC_N"/>
    <property type="match status" value="1"/>
</dbReference>
<evidence type="ECO:0000256" key="3">
    <source>
        <dbReference type="ARBA" id="ARBA00022544"/>
    </source>
</evidence>
<dbReference type="PANTHER" id="PTHR35789:SF1">
    <property type="entry name" value="SPORE GERMINATION PROTEIN B3"/>
    <property type="match status" value="1"/>
</dbReference>
<evidence type="ECO:0000313" key="10">
    <source>
        <dbReference type="EMBL" id="ARI78195.1"/>
    </source>
</evidence>
<evidence type="ECO:0000256" key="1">
    <source>
        <dbReference type="ARBA" id="ARBA00004635"/>
    </source>
</evidence>
<keyword evidence="7" id="KW-0449">Lipoprotein</keyword>
<dbReference type="RefSeq" id="WP_085030654.1">
    <property type="nucleotide sequence ID" value="NZ_CP020772.1"/>
</dbReference>
<dbReference type="Pfam" id="PF05504">
    <property type="entry name" value="Spore_GerAC"/>
    <property type="match status" value="1"/>
</dbReference>
<keyword evidence="3" id="KW-0309">Germination</keyword>
<evidence type="ECO:0000256" key="7">
    <source>
        <dbReference type="ARBA" id="ARBA00023288"/>
    </source>
</evidence>
<protein>
    <submittedName>
        <fullName evidence="10">Spore gernimation protein</fullName>
    </submittedName>
</protein>
<keyword evidence="5" id="KW-0472">Membrane</keyword>
<evidence type="ECO:0000259" key="9">
    <source>
        <dbReference type="Pfam" id="PF25198"/>
    </source>
</evidence>
<dbReference type="Gene3D" id="3.30.300.210">
    <property type="entry name" value="Nutrient germinant receptor protein C, domain 3"/>
    <property type="match status" value="1"/>
</dbReference>
<feature type="domain" description="Spore germination protein N-terminal" evidence="9">
    <location>
        <begin position="20"/>
        <end position="190"/>
    </location>
</feature>
<dbReference type="NCBIfam" id="TIGR02887">
    <property type="entry name" value="spore_ger_x_C"/>
    <property type="match status" value="1"/>
</dbReference>
<dbReference type="GO" id="GO:0016020">
    <property type="term" value="C:membrane"/>
    <property type="evidence" value="ECO:0007669"/>
    <property type="project" value="UniProtKB-SubCell"/>
</dbReference>
<evidence type="ECO:0000313" key="11">
    <source>
        <dbReference type="Proteomes" id="UP000192527"/>
    </source>
</evidence>
<accession>A0A1W5ZXW6</accession>
<feature type="domain" description="Spore germination GerAC-like C-terminal" evidence="8">
    <location>
        <begin position="202"/>
        <end position="369"/>
    </location>
</feature>
<comment type="similarity">
    <text evidence="2">Belongs to the GerABKC lipoprotein family.</text>
</comment>
<dbReference type="InterPro" id="IPR008844">
    <property type="entry name" value="Spore_GerAC-like"/>
</dbReference>
<reference evidence="10 11" key="1">
    <citation type="submission" date="2017-04" db="EMBL/GenBank/DDBJ databases">
        <title>The whole genome sequencing and assembly of Halobacillus mangrovi strain.</title>
        <authorList>
            <person name="Lee S.-J."/>
            <person name="Park M.-K."/>
            <person name="Kim J.-Y."/>
            <person name="Lee Y.-J."/>
            <person name="Yi H."/>
            <person name="Bahn Y.-S."/>
            <person name="Kim J.F."/>
            <person name="Lee D.-W."/>
        </authorList>
    </citation>
    <scope>NUCLEOTIDE SEQUENCE [LARGE SCALE GENOMIC DNA]</scope>
    <source>
        <strain evidence="10 11">KTB 131</strain>
    </source>
</reference>
<keyword evidence="6" id="KW-0564">Palmitate</keyword>
<evidence type="ECO:0000256" key="4">
    <source>
        <dbReference type="ARBA" id="ARBA00022729"/>
    </source>
</evidence>
<evidence type="ECO:0000256" key="5">
    <source>
        <dbReference type="ARBA" id="ARBA00023136"/>
    </source>
</evidence>
<keyword evidence="11" id="KW-1185">Reference proteome</keyword>
<dbReference type="PROSITE" id="PS51257">
    <property type="entry name" value="PROKAR_LIPOPROTEIN"/>
    <property type="match status" value="1"/>
</dbReference>
<dbReference type="OrthoDB" id="2370124at2"/>
<evidence type="ECO:0000256" key="6">
    <source>
        <dbReference type="ARBA" id="ARBA00023139"/>
    </source>
</evidence>
<proteinExistence type="inferred from homology"/>
<dbReference type="KEGG" id="hmn:HM131_15655"/>
<dbReference type="InterPro" id="IPR038501">
    <property type="entry name" value="Spore_GerAC_C_sf"/>
</dbReference>
<evidence type="ECO:0000259" key="8">
    <source>
        <dbReference type="Pfam" id="PF05504"/>
    </source>
</evidence>
<dbReference type="InterPro" id="IPR046953">
    <property type="entry name" value="Spore_GerAC-like_C"/>
</dbReference>
<dbReference type="EMBL" id="CP020772">
    <property type="protein sequence ID" value="ARI78195.1"/>
    <property type="molecule type" value="Genomic_DNA"/>
</dbReference>
<dbReference type="AlphaFoldDB" id="A0A1W5ZXW6"/>
<gene>
    <name evidence="10" type="ORF">HM131_15655</name>
</gene>
<sequence length="372" mass="42166">MNKNWFYIVLCLVLLTGCWDQRQFKDIKLVLAIGFDKNENGGIQETVTIPTIQRSTDGPASELIKVVTTSGDTPREARDYTDQMVAESFDPSKSKVILLGEDLAKDSIQPVFDQFYRNPNNNLNAYIAVIEGKAEDAIRLSPENETSFSSYASGLLEGLVTSTHSTGENIETLHGELLEPGVDFAVPLLRVDEERELLNFIGLALFHKDKYSGEYIPAHHTSLLMLLEGKRGRVTNITEKVTDEEENHVRNYITVKVMKNEHDIKVKVEGDQVTANINLNLKVRVVEYPRNHLTDKKTIKELNKKLSEILTEDSKEVLATIQEANSDVFYIGRKLQAYHPEYWNKVKWGEEFPNINIVPNVKVKIVQYGVIS</sequence>
<keyword evidence="4" id="KW-0732">Signal</keyword>
<dbReference type="Proteomes" id="UP000192527">
    <property type="component" value="Chromosome"/>
</dbReference>
<dbReference type="STRING" id="402384.HM131_15655"/>
<organism evidence="10 11">
    <name type="scientific">Halobacillus mangrovi</name>
    <dbReference type="NCBI Taxonomy" id="402384"/>
    <lineage>
        <taxon>Bacteria</taxon>
        <taxon>Bacillati</taxon>
        <taxon>Bacillota</taxon>
        <taxon>Bacilli</taxon>
        <taxon>Bacillales</taxon>
        <taxon>Bacillaceae</taxon>
        <taxon>Halobacillus</taxon>
    </lineage>
</organism>
<dbReference type="PANTHER" id="PTHR35789">
    <property type="entry name" value="SPORE GERMINATION PROTEIN B3"/>
    <property type="match status" value="1"/>
</dbReference>
<name>A0A1W5ZXW6_9BACI</name>
<comment type="subcellular location">
    <subcellularLocation>
        <location evidence="1">Membrane</location>
        <topology evidence="1">Lipid-anchor</topology>
    </subcellularLocation>
</comment>
<dbReference type="InterPro" id="IPR057336">
    <property type="entry name" value="GerAC_N"/>
</dbReference>